<evidence type="ECO:0000256" key="1">
    <source>
        <dbReference type="SAM" id="SignalP"/>
    </source>
</evidence>
<reference evidence="2 3" key="1">
    <citation type="submission" date="2019-10" db="EMBL/GenBank/DDBJ databases">
        <authorList>
            <person name="Palmer J.M."/>
        </authorList>
    </citation>
    <scope>NUCLEOTIDE SEQUENCE [LARGE SCALE GENOMIC DNA]</scope>
    <source>
        <strain evidence="2 3">TWF696</strain>
    </source>
</reference>
<name>A0AAV9V6D5_9PEZI</name>
<keyword evidence="3" id="KW-1185">Reference proteome</keyword>
<proteinExistence type="predicted"/>
<dbReference type="AlphaFoldDB" id="A0AAV9V6D5"/>
<evidence type="ECO:0000313" key="2">
    <source>
        <dbReference type="EMBL" id="KAK6355140.1"/>
    </source>
</evidence>
<sequence length="92" mass="10267">MQLKPFDNIFITFALIFFAFAQQILAAAIPAPQCNNGIWDPKVNSCRDFSNAKLAGAAPKIKARGMAKTKTLRRKSEMVVQMKRAVQARARK</sequence>
<comment type="caution">
    <text evidence="2">The sequence shown here is derived from an EMBL/GenBank/DDBJ whole genome shotgun (WGS) entry which is preliminary data.</text>
</comment>
<dbReference type="EMBL" id="JAVHNQ010000002">
    <property type="protein sequence ID" value="KAK6355140.1"/>
    <property type="molecule type" value="Genomic_DNA"/>
</dbReference>
<dbReference type="Proteomes" id="UP001375240">
    <property type="component" value="Unassembled WGS sequence"/>
</dbReference>
<gene>
    <name evidence="2" type="ORF">TWF696_004261</name>
</gene>
<organism evidence="2 3">
    <name type="scientific">Orbilia brochopaga</name>
    <dbReference type="NCBI Taxonomy" id="3140254"/>
    <lineage>
        <taxon>Eukaryota</taxon>
        <taxon>Fungi</taxon>
        <taxon>Dikarya</taxon>
        <taxon>Ascomycota</taxon>
        <taxon>Pezizomycotina</taxon>
        <taxon>Orbiliomycetes</taxon>
        <taxon>Orbiliales</taxon>
        <taxon>Orbiliaceae</taxon>
        <taxon>Orbilia</taxon>
    </lineage>
</organism>
<evidence type="ECO:0000313" key="3">
    <source>
        <dbReference type="Proteomes" id="UP001375240"/>
    </source>
</evidence>
<feature type="chain" id="PRO_5043407156" evidence="1">
    <location>
        <begin position="27"/>
        <end position="92"/>
    </location>
</feature>
<keyword evidence="1" id="KW-0732">Signal</keyword>
<accession>A0AAV9V6D5</accession>
<feature type="signal peptide" evidence="1">
    <location>
        <begin position="1"/>
        <end position="26"/>
    </location>
</feature>
<protein>
    <submittedName>
        <fullName evidence="2">Uncharacterized protein</fullName>
    </submittedName>
</protein>